<dbReference type="Proteomes" id="UP001348817">
    <property type="component" value="Chromosome"/>
</dbReference>
<dbReference type="KEGG" id="fax:FUAX_17820"/>
<dbReference type="RefSeq" id="WP_338394560.1">
    <property type="nucleotide sequence ID" value="NZ_AP025314.1"/>
</dbReference>
<protein>
    <submittedName>
        <fullName evidence="1">Uncharacterized protein</fullName>
    </submittedName>
</protein>
<reference evidence="1 2" key="1">
    <citation type="submission" date="2021-12" db="EMBL/GenBank/DDBJ databases">
        <title>Genome sequencing of bacteria with rrn-lacking chromosome and rrn-plasmid.</title>
        <authorList>
            <person name="Anda M."/>
            <person name="Iwasaki W."/>
        </authorList>
    </citation>
    <scope>NUCLEOTIDE SEQUENCE [LARGE SCALE GENOMIC DNA]</scope>
    <source>
        <strain evidence="1 2">DSM 100852</strain>
    </source>
</reference>
<dbReference type="EMBL" id="AP025314">
    <property type="protein sequence ID" value="BDD09350.1"/>
    <property type="molecule type" value="Genomic_DNA"/>
</dbReference>
<gene>
    <name evidence="1" type="ORF">FUAX_17820</name>
</gene>
<keyword evidence="2" id="KW-1185">Reference proteome</keyword>
<dbReference type="AlphaFoldDB" id="A0AAU9CJ68"/>
<accession>A0AAU9CJ68</accession>
<evidence type="ECO:0000313" key="1">
    <source>
        <dbReference type="EMBL" id="BDD09350.1"/>
    </source>
</evidence>
<organism evidence="1 2">
    <name type="scientific">Fulvitalea axinellae</name>
    <dbReference type="NCBI Taxonomy" id="1182444"/>
    <lineage>
        <taxon>Bacteria</taxon>
        <taxon>Pseudomonadati</taxon>
        <taxon>Bacteroidota</taxon>
        <taxon>Cytophagia</taxon>
        <taxon>Cytophagales</taxon>
        <taxon>Persicobacteraceae</taxon>
        <taxon>Fulvitalea</taxon>
    </lineage>
</organism>
<sequence length="222" mass="25254">MVEIIQDKLDIRLDFDPDVEDPSRLFRAFAEIIDSVNSLDLQIARSIDPNVENKLFLKDIEKGSLIAKLEKWITLDPSNELKITPLPESNDVREYLNESRQVSLKSLNSDSQDLESLERLTAKIDDIAKSKNIDKYFNYKKVEVLPVAENLNKISHASNKLADKETFDIISNHDSTELNNTSPKINIEDIKTALTSEVIENTTTEVYKIKKPDFLGESRACS</sequence>
<proteinExistence type="predicted"/>
<evidence type="ECO:0000313" key="2">
    <source>
        <dbReference type="Proteomes" id="UP001348817"/>
    </source>
</evidence>
<name>A0AAU9CJ68_9BACT</name>